<evidence type="ECO:0000259" key="3">
    <source>
        <dbReference type="Pfam" id="PF05368"/>
    </source>
</evidence>
<proteinExistence type="predicted"/>
<keyword evidence="2" id="KW-0560">Oxidoreductase</keyword>
<dbReference type="GO" id="GO:0016491">
    <property type="term" value="F:oxidoreductase activity"/>
    <property type="evidence" value="ECO:0007669"/>
    <property type="project" value="UniProtKB-KW"/>
</dbReference>
<sequence>MSKVSVAVIGLNGFLGKPLLAALESGKFDDKLQFPIKAITRKETPSTDKVQYVVGTLDEANIDAIAEQIKGIDVIVELVHPTPELFAATEKLASLVKPKLYVPSQFGTDLIQVDTYSPGFLGAKTEHSKKLRALGVKVVDVITGFFFAPGAFLYEIVGHVGIDPATKTVVQRGAPETKIAVSSLPDIGYAVASIITKDPSTLPDTIRIQSDTITFQDVINRYEKDHNVKLTVTETISKEESLEDLKKRIAAGFKPSDFLIYLQIIAAQGLDKGLSFSEIHNELVNPGESLWKWSKY</sequence>
<protein>
    <submittedName>
        <fullName evidence="4">CIP1 protein</fullName>
    </submittedName>
</protein>
<dbReference type="InterPro" id="IPR008030">
    <property type="entry name" value="NmrA-like"/>
</dbReference>
<dbReference type="InterPro" id="IPR036291">
    <property type="entry name" value="NAD(P)-bd_dom_sf"/>
</dbReference>
<dbReference type="EMBL" id="Y13973">
    <property type="protein sequence ID" value="CAA74306.1"/>
    <property type="molecule type" value="Genomic_DNA"/>
</dbReference>
<evidence type="ECO:0000256" key="1">
    <source>
        <dbReference type="ARBA" id="ARBA00022857"/>
    </source>
</evidence>
<dbReference type="Gene3D" id="3.90.25.10">
    <property type="entry name" value="UDP-galactose 4-epimerase, domain 1"/>
    <property type="match status" value="1"/>
</dbReference>
<reference evidence="4" key="1">
    <citation type="journal article" date="1998" name="Mol. Cells">
        <title>Expression of the CIP1 gene induced under cadmium stress in Candida sp.</title>
        <authorList>
            <person name="Hong Y.M."/>
            <person name="Park S.W."/>
            <person name="Choi S.Y."/>
        </authorList>
    </citation>
    <scope>NUCLEOTIDE SEQUENCE</scope>
    <source>
        <strain evidence="4">HN95</strain>
    </source>
</reference>
<keyword evidence="1" id="KW-0521">NADP</keyword>
<dbReference type="PANTHER" id="PTHR47706">
    <property type="entry name" value="NMRA-LIKE FAMILY PROTEIN"/>
    <property type="match status" value="1"/>
</dbReference>
<name>P87221_9ASCO</name>
<accession>P87221</accession>
<organism evidence="4">
    <name type="scientific">[Candida] sp. HN95</name>
    <dbReference type="NCBI Taxonomy" id="159257"/>
    <lineage>
        <taxon>Eukaryota</taxon>
        <taxon>Fungi</taxon>
        <taxon>Dikarya</taxon>
        <taxon>Ascomycota</taxon>
        <taxon>Saccharomycotina</taxon>
        <taxon>Saccharomycetes</taxon>
        <taxon>Saccharomycetales</taxon>
    </lineage>
</organism>
<evidence type="ECO:0000256" key="2">
    <source>
        <dbReference type="ARBA" id="ARBA00023002"/>
    </source>
</evidence>
<dbReference type="Pfam" id="PF05368">
    <property type="entry name" value="NmrA"/>
    <property type="match status" value="1"/>
</dbReference>
<feature type="domain" description="NmrA-like" evidence="3">
    <location>
        <begin position="4"/>
        <end position="244"/>
    </location>
</feature>
<dbReference type="PANTHER" id="PTHR47706:SF9">
    <property type="entry name" value="NMRA-LIKE DOMAIN-CONTAINING PROTEIN-RELATED"/>
    <property type="match status" value="1"/>
</dbReference>
<dbReference type="Gene3D" id="3.40.50.720">
    <property type="entry name" value="NAD(P)-binding Rossmann-like Domain"/>
    <property type="match status" value="1"/>
</dbReference>
<dbReference type="AlphaFoldDB" id="P87221"/>
<dbReference type="InterPro" id="IPR051609">
    <property type="entry name" value="NmrA/Isoflavone_reductase-like"/>
</dbReference>
<evidence type="ECO:0000313" key="4">
    <source>
        <dbReference type="EMBL" id="CAA74306.1"/>
    </source>
</evidence>
<gene>
    <name evidence="4" type="primary">CIP1</name>
</gene>
<dbReference type="SUPFAM" id="SSF51735">
    <property type="entry name" value="NAD(P)-binding Rossmann-fold domains"/>
    <property type="match status" value="1"/>
</dbReference>